<gene>
    <name evidence="5" type="ORF">J2739_000429</name>
</gene>
<dbReference type="SUPFAM" id="SSF51905">
    <property type="entry name" value="FAD/NAD(P)-binding domain"/>
    <property type="match status" value="1"/>
</dbReference>
<dbReference type="Gene3D" id="3.40.30.120">
    <property type="match status" value="1"/>
</dbReference>
<evidence type="ECO:0000313" key="6">
    <source>
        <dbReference type="Proteomes" id="UP001184230"/>
    </source>
</evidence>
<keyword evidence="6" id="KW-1185">Reference proteome</keyword>
<comment type="cofactor">
    <cofactor evidence="1">
        <name>FAD</name>
        <dbReference type="ChEBI" id="CHEBI:57692"/>
    </cofactor>
</comment>
<sequence>MDCDVLIVGAGPTGLMLANQLARRGVRAPIIDRHPGPARETRALGVQARTLEIYSKLGVVQRALALGKRGDGANLWADGRRVARVPLADAGARLSPYPYLLVLGQDDNEKILGEQLHAFGQSVQWNTELLTLTQTPERVVATLKQPDGSVREIEAAWVAGCDGAHSAVRERCGIGFPGAPYEHVFFVADVQATGSMVADEVNVYLWKDGFHLLFPMRGQDHWRIVGILPAALNDRDDVRFEDVIPSLREEAGAGLSFDACSWFSTYRIHHRSASRFREGRAFVLGDAAHIHSPVGAQGMNTGLQDAYNLGWKLGLVVQGQADASLLDSYEAERLPVARRLLDTTDRAFKLVVSDRWWAGLLRTEVLARVGALLMSRPRVQRMAFRVVSQIGIHYRESALSMSLDDPPDGAPRAGDRFPWLQLRFQVDGPVEDLYDKLDDLHFHLLVFGQPVPPAPLLLPAELIRVHAFPSDADNDAELARGKLPQPSFYLLRPDGHVALCGAQLDLAALARHAAGPLALRSLPLA</sequence>
<dbReference type="InterPro" id="IPR050641">
    <property type="entry name" value="RIFMO-like"/>
</dbReference>
<keyword evidence="2" id="KW-0285">Flavoprotein</keyword>
<proteinExistence type="predicted"/>
<dbReference type="PANTHER" id="PTHR43004">
    <property type="entry name" value="TRK SYSTEM POTASSIUM UPTAKE PROTEIN"/>
    <property type="match status" value="1"/>
</dbReference>
<evidence type="ECO:0000259" key="4">
    <source>
        <dbReference type="Pfam" id="PF01494"/>
    </source>
</evidence>
<dbReference type="EMBL" id="JAVDRF010000001">
    <property type="protein sequence ID" value="MDR6534669.1"/>
    <property type="molecule type" value="Genomic_DNA"/>
</dbReference>
<dbReference type="PRINTS" id="PR00420">
    <property type="entry name" value="RNGMNOXGNASE"/>
</dbReference>
<name>A0ABU1N891_9BURK</name>
<dbReference type="InterPro" id="IPR002938">
    <property type="entry name" value="FAD-bd"/>
</dbReference>
<evidence type="ECO:0000313" key="5">
    <source>
        <dbReference type="EMBL" id="MDR6534669.1"/>
    </source>
</evidence>
<dbReference type="InterPro" id="IPR036188">
    <property type="entry name" value="FAD/NAD-bd_sf"/>
</dbReference>
<evidence type="ECO:0000256" key="2">
    <source>
        <dbReference type="ARBA" id="ARBA00022630"/>
    </source>
</evidence>
<dbReference type="PANTHER" id="PTHR43004:SF19">
    <property type="entry name" value="BINDING MONOOXYGENASE, PUTATIVE (JCVI)-RELATED"/>
    <property type="match status" value="1"/>
</dbReference>
<keyword evidence="3" id="KW-0274">FAD</keyword>
<reference evidence="5 6" key="1">
    <citation type="submission" date="2023-07" db="EMBL/GenBank/DDBJ databases">
        <title>Sorghum-associated microbial communities from plants grown in Nebraska, USA.</title>
        <authorList>
            <person name="Schachtman D."/>
        </authorList>
    </citation>
    <scope>NUCLEOTIDE SEQUENCE [LARGE SCALE GENOMIC DNA]</scope>
    <source>
        <strain evidence="5 6">DS1781</strain>
    </source>
</reference>
<organism evidence="5 6">
    <name type="scientific">Variovorax soli</name>
    <dbReference type="NCBI Taxonomy" id="376815"/>
    <lineage>
        <taxon>Bacteria</taxon>
        <taxon>Pseudomonadati</taxon>
        <taxon>Pseudomonadota</taxon>
        <taxon>Betaproteobacteria</taxon>
        <taxon>Burkholderiales</taxon>
        <taxon>Comamonadaceae</taxon>
        <taxon>Variovorax</taxon>
    </lineage>
</organism>
<dbReference type="Proteomes" id="UP001184230">
    <property type="component" value="Unassembled WGS sequence"/>
</dbReference>
<evidence type="ECO:0000256" key="1">
    <source>
        <dbReference type="ARBA" id="ARBA00001974"/>
    </source>
</evidence>
<feature type="domain" description="FAD-binding" evidence="4">
    <location>
        <begin position="2"/>
        <end position="343"/>
    </location>
</feature>
<dbReference type="Gene3D" id="3.50.50.60">
    <property type="entry name" value="FAD/NAD(P)-binding domain"/>
    <property type="match status" value="1"/>
</dbReference>
<dbReference type="RefSeq" id="WP_309898053.1">
    <property type="nucleotide sequence ID" value="NZ_JAVDRF010000001.1"/>
</dbReference>
<dbReference type="Gene3D" id="3.30.70.2450">
    <property type="match status" value="1"/>
</dbReference>
<dbReference type="Pfam" id="PF01494">
    <property type="entry name" value="FAD_binding_3"/>
    <property type="match status" value="1"/>
</dbReference>
<accession>A0ABU1N891</accession>
<protein>
    <submittedName>
        <fullName evidence="5">2-polyprenyl-6-methoxyphenol hydroxylase-like FAD-dependent oxidoreductase</fullName>
    </submittedName>
</protein>
<evidence type="ECO:0000256" key="3">
    <source>
        <dbReference type="ARBA" id="ARBA00022827"/>
    </source>
</evidence>
<comment type="caution">
    <text evidence="5">The sequence shown here is derived from an EMBL/GenBank/DDBJ whole genome shotgun (WGS) entry which is preliminary data.</text>
</comment>